<evidence type="ECO:0000256" key="5">
    <source>
        <dbReference type="ARBA" id="ARBA00022839"/>
    </source>
</evidence>
<dbReference type="Pfam" id="PF17768">
    <property type="entry name" value="RecJ_OB"/>
    <property type="match status" value="1"/>
</dbReference>
<dbReference type="GO" id="GO:0006310">
    <property type="term" value="P:DNA recombination"/>
    <property type="evidence" value="ECO:0007669"/>
    <property type="project" value="InterPro"/>
</dbReference>
<sequence length="558" mass="62321">MKRWIVKNPKEGPEIDRIPGPIVQILSNRGYQTEAEITRFLYPSLTQLNDPFLFQDMEKAIDRIQMAIRNREPILIFGDYDVDGVTGTALLTKILSQLGGKPVYYLPHRIREGYGFSRLGVDYALSCGARLIVTVDCGITGHDALRYAQHQKIDVIVCDHHTATVSPTAFAVLDPKVDPGYPYPELSGCGVAFKLAQGLYIKEKRPIEELYQYLDLVAIATIADVCPLNGENRVITHFGLELLNRTRNLGLKKLIEVANLQKEITSYHVGFIIGPRINAAGRIAEAKKGIKLLLTDDEKEAELLASELNRINQDRKDIEDQILNEAKMVIEAEGIPDRVIVLARDGWHEGVIGIVASRLTDEYYRPAFLISLTEERGKGSARGIAGFDVFGALTAAAPVLDEFGGHREAGGFSLKREKICRLKELLEDYARSFPAEIFQPRLFIDTEIELGEINSSLLDYLERFEPTGTGNPSPTFLTRAVTLVGYPRVVGSDHLRFAVIKNNHHQQAIYFGHGALIERLEVGRSQLDIVYTVVADPVAARKRPILKIKDLRIRDVGE</sequence>
<dbReference type="InterPro" id="IPR051673">
    <property type="entry name" value="SSDNA_exonuclease_RecJ"/>
</dbReference>
<gene>
    <name evidence="10" type="primary">recJ</name>
    <name evidence="10" type="ORF">DRP53_09620</name>
</gene>
<dbReference type="InterPro" id="IPR041122">
    <property type="entry name" value="RecJ_OB"/>
</dbReference>
<keyword evidence="6" id="KW-0175">Coiled coil</keyword>
<feature type="domain" description="DHHA1" evidence="8">
    <location>
        <begin position="338"/>
        <end position="430"/>
    </location>
</feature>
<dbReference type="PANTHER" id="PTHR30255">
    <property type="entry name" value="SINGLE-STRANDED-DNA-SPECIFIC EXONUCLEASE RECJ"/>
    <property type="match status" value="1"/>
</dbReference>
<proteinExistence type="inferred from homology"/>
<reference evidence="10 11" key="1">
    <citation type="submission" date="2018-06" db="EMBL/GenBank/DDBJ databases">
        <title>Extensive metabolic versatility and redundancy in microbially diverse, dynamic hydrothermal sediments.</title>
        <authorList>
            <person name="Dombrowski N."/>
            <person name="Teske A."/>
            <person name="Baker B.J."/>
        </authorList>
    </citation>
    <scope>NUCLEOTIDE SEQUENCE [LARGE SCALE GENOMIC DNA]</scope>
    <source>
        <strain evidence="10">B36_G15</strain>
    </source>
</reference>
<evidence type="ECO:0000259" key="9">
    <source>
        <dbReference type="Pfam" id="PF17768"/>
    </source>
</evidence>
<dbReference type="NCBIfam" id="TIGR00644">
    <property type="entry name" value="recJ"/>
    <property type="match status" value="1"/>
</dbReference>
<dbReference type="Gene3D" id="3.90.1640.30">
    <property type="match status" value="1"/>
</dbReference>
<dbReference type="Gene3D" id="3.10.310.30">
    <property type="match status" value="1"/>
</dbReference>
<evidence type="ECO:0000256" key="6">
    <source>
        <dbReference type="SAM" id="Coils"/>
    </source>
</evidence>
<feature type="domain" description="DDH" evidence="7">
    <location>
        <begin position="74"/>
        <end position="221"/>
    </location>
</feature>
<evidence type="ECO:0000256" key="1">
    <source>
        <dbReference type="ARBA" id="ARBA00005915"/>
    </source>
</evidence>
<organism evidence="10 11">
    <name type="scientific">candidate division WOR-3 bacterium</name>
    <dbReference type="NCBI Taxonomy" id="2052148"/>
    <lineage>
        <taxon>Bacteria</taxon>
        <taxon>Bacteria division WOR-3</taxon>
    </lineage>
</organism>
<name>A0A660SDR8_UNCW3</name>
<dbReference type="GO" id="GO:0006281">
    <property type="term" value="P:DNA repair"/>
    <property type="evidence" value="ECO:0007669"/>
    <property type="project" value="InterPro"/>
</dbReference>
<evidence type="ECO:0000259" key="8">
    <source>
        <dbReference type="Pfam" id="PF02272"/>
    </source>
</evidence>
<feature type="coiled-coil region" evidence="6">
    <location>
        <begin position="294"/>
        <end position="321"/>
    </location>
</feature>
<dbReference type="AlphaFoldDB" id="A0A660SDR8"/>
<dbReference type="InterPro" id="IPR004610">
    <property type="entry name" value="RecJ"/>
</dbReference>
<comment type="similarity">
    <text evidence="1">Belongs to the RecJ family.</text>
</comment>
<keyword evidence="3" id="KW-0540">Nuclease</keyword>
<protein>
    <recommendedName>
        <fullName evidence="2">Single-stranded-DNA-specific exonuclease RecJ</fullName>
    </recommendedName>
</protein>
<dbReference type="InterPro" id="IPR038763">
    <property type="entry name" value="DHH_sf"/>
</dbReference>
<evidence type="ECO:0000313" key="11">
    <source>
        <dbReference type="Proteomes" id="UP000268469"/>
    </source>
</evidence>
<evidence type="ECO:0000256" key="2">
    <source>
        <dbReference type="ARBA" id="ARBA00019841"/>
    </source>
</evidence>
<evidence type="ECO:0000256" key="3">
    <source>
        <dbReference type="ARBA" id="ARBA00022722"/>
    </source>
</evidence>
<dbReference type="Pfam" id="PF01368">
    <property type="entry name" value="DHH"/>
    <property type="match status" value="1"/>
</dbReference>
<comment type="caution">
    <text evidence="10">The sequence shown here is derived from an EMBL/GenBank/DDBJ whole genome shotgun (WGS) entry which is preliminary data.</text>
</comment>
<dbReference type="Pfam" id="PF02272">
    <property type="entry name" value="DHHA1"/>
    <property type="match status" value="1"/>
</dbReference>
<evidence type="ECO:0000259" key="7">
    <source>
        <dbReference type="Pfam" id="PF01368"/>
    </source>
</evidence>
<dbReference type="GO" id="GO:0003676">
    <property type="term" value="F:nucleic acid binding"/>
    <property type="evidence" value="ECO:0007669"/>
    <property type="project" value="InterPro"/>
</dbReference>
<accession>A0A660SDR8</accession>
<dbReference type="InterPro" id="IPR003156">
    <property type="entry name" value="DHHA1_dom"/>
</dbReference>
<dbReference type="SUPFAM" id="SSF64182">
    <property type="entry name" value="DHH phosphoesterases"/>
    <property type="match status" value="1"/>
</dbReference>
<keyword evidence="5 10" id="KW-0269">Exonuclease</keyword>
<feature type="domain" description="RecJ OB" evidence="9">
    <location>
        <begin position="444"/>
        <end position="550"/>
    </location>
</feature>
<dbReference type="PANTHER" id="PTHR30255:SF2">
    <property type="entry name" value="SINGLE-STRANDED-DNA-SPECIFIC EXONUCLEASE RECJ"/>
    <property type="match status" value="1"/>
</dbReference>
<dbReference type="InterPro" id="IPR001667">
    <property type="entry name" value="DDH_dom"/>
</dbReference>
<dbReference type="EMBL" id="QNBE01000117">
    <property type="protein sequence ID" value="RKX68948.1"/>
    <property type="molecule type" value="Genomic_DNA"/>
</dbReference>
<keyword evidence="4" id="KW-0378">Hydrolase</keyword>
<evidence type="ECO:0000256" key="4">
    <source>
        <dbReference type="ARBA" id="ARBA00022801"/>
    </source>
</evidence>
<dbReference type="GO" id="GO:0008409">
    <property type="term" value="F:5'-3' exonuclease activity"/>
    <property type="evidence" value="ECO:0007669"/>
    <property type="project" value="InterPro"/>
</dbReference>
<evidence type="ECO:0000313" key="10">
    <source>
        <dbReference type="EMBL" id="RKX68948.1"/>
    </source>
</evidence>
<dbReference type="Proteomes" id="UP000268469">
    <property type="component" value="Unassembled WGS sequence"/>
</dbReference>